<dbReference type="GO" id="GO:0006357">
    <property type="term" value="P:regulation of transcription by RNA polymerase II"/>
    <property type="evidence" value="ECO:0007669"/>
    <property type="project" value="InterPro"/>
</dbReference>
<proteinExistence type="predicted"/>
<feature type="region of interest" description="Disordered" evidence="1">
    <location>
        <begin position="377"/>
        <end position="407"/>
    </location>
</feature>
<feature type="compositionally biased region" description="Low complexity" evidence="1">
    <location>
        <begin position="545"/>
        <end position="573"/>
    </location>
</feature>
<feature type="compositionally biased region" description="Low complexity" evidence="1">
    <location>
        <begin position="472"/>
        <end position="486"/>
    </location>
</feature>
<feature type="region of interest" description="Disordered" evidence="1">
    <location>
        <begin position="450"/>
        <end position="520"/>
    </location>
</feature>
<evidence type="ECO:0000313" key="5">
    <source>
        <dbReference type="Proteomes" id="UP000747110"/>
    </source>
</evidence>
<dbReference type="InterPro" id="IPR036915">
    <property type="entry name" value="Cyclin-like_sf"/>
</dbReference>
<reference evidence="3" key="1">
    <citation type="journal article" date="2021" name="Proc. Natl. Acad. Sci. U.S.A.">
        <title>Three genomes in the algal genus Volvox reveal the fate of a haploid sex-determining region after a transition to homothallism.</title>
        <authorList>
            <person name="Yamamoto K."/>
            <person name="Hamaji T."/>
            <person name="Kawai-Toyooka H."/>
            <person name="Matsuzaki R."/>
            <person name="Takahashi F."/>
            <person name="Nishimura Y."/>
            <person name="Kawachi M."/>
            <person name="Noguchi H."/>
            <person name="Minakuchi Y."/>
            <person name="Umen J.G."/>
            <person name="Toyoda A."/>
            <person name="Nozaki H."/>
        </authorList>
    </citation>
    <scope>NUCLEOTIDE SEQUENCE</scope>
    <source>
        <strain evidence="4">NIES-3785</strain>
        <strain evidence="3">NIES-3786</strain>
    </source>
</reference>
<dbReference type="InterPro" id="IPR043198">
    <property type="entry name" value="Cyclin/Ssn8"/>
</dbReference>
<keyword evidence="5" id="KW-1185">Reference proteome</keyword>
<name>A0A8J4C8U9_9CHLO</name>
<dbReference type="Proteomes" id="UP000747110">
    <property type="component" value="Unassembled WGS sequence"/>
</dbReference>
<accession>A0A8J4C8U9</accession>
<evidence type="ECO:0000313" key="4">
    <source>
        <dbReference type="EMBL" id="GIL97678.1"/>
    </source>
</evidence>
<dbReference type="InterPro" id="IPR006671">
    <property type="entry name" value="Cyclin_N"/>
</dbReference>
<dbReference type="EMBL" id="BNCQ01000004">
    <property type="protein sequence ID" value="GIL97678.1"/>
    <property type="molecule type" value="Genomic_DNA"/>
</dbReference>
<feature type="region of interest" description="Disordered" evidence="1">
    <location>
        <begin position="533"/>
        <end position="580"/>
    </location>
</feature>
<evidence type="ECO:0000259" key="2">
    <source>
        <dbReference type="Pfam" id="PF00134"/>
    </source>
</evidence>
<dbReference type="EMBL" id="BNCP01000010">
    <property type="protein sequence ID" value="GIL77010.1"/>
    <property type="molecule type" value="Genomic_DNA"/>
</dbReference>
<protein>
    <recommendedName>
        <fullName evidence="2">Cyclin N-terminal domain-containing protein</fullName>
    </recommendedName>
</protein>
<dbReference type="PANTHER" id="PTHR10026">
    <property type="entry name" value="CYCLIN"/>
    <property type="match status" value="1"/>
</dbReference>
<gene>
    <name evidence="3" type="ORF">Vretifemale_6549</name>
    <name evidence="4" type="ORF">Vretimale_3266</name>
</gene>
<dbReference type="AlphaFoldDB" id="A0A8J4C8U9"/>
<feature type="domain" description="Cyclin N-terminal" evidence="2">
    <location>
        <begin position="21"/>
        <end position="150"/>
    </location>
</feature>
<evidence type="ECO:0000256" key="1">
    <source>
        <dbReference type="SAM" id="MobiDB-lite"/>
    </source>
</evidence>
<dbReference type="Gene3D" id="1.10.472.10">
    <property type="entry name" value="Cyclin-like"/>
    <property type="match status" value="2"/>
</dbReference>
<dbReference type="Proteomes" id="UP000722791">
    <property type="component" value="Unassembled WGS sequence"/>
</dbReference>
<comment type="caution">
    <text evidence="3">The sequence shown here is derived from an EMBL/GenBank/DDBJ whole genome shotgun (WGS) entry which is preliminary data.</text>
</comment>
<feature type="compositionally biased region" description="Polar residues" evidence="1">
    <location>
        <begin position="487"/>
        <end position="498"/>
    </location>
</feature>
<organism evidence="3 5">
    <name type="scientific">Volvox reticuliferus</name>
    <dbReference type="NCBI Taxonomy" id="1737510"/>
    <lineage>
        <taxon>Eukaryota</taxon>
        <taxon>Viridiplantae</taxon>
        <taxon>Chlorophyta</taxon>
        <taxon>core chlorophytes</taxon>
        <taxon>Chlorophyceae</taxon>
        <taxon>CS clade</taxon>
        <taxon>Chlamydomonadales</taxon>
        <taxon>Volvocaceae</taxon>
        <taxon>Volvox</taxon>
    </lineage>
</organism>
<evidence type="ECO:0000313" key="3">
    <source>
        <dbReference type="EMBL" id="GIL77010.1"/>
    </source>
</evidence>
<sequence length="619" mass="66462">MQTRRIGGLRYFTKGELEATNPSRREGIDATTEAKWRSTTSKIVKLTIKTLKLPDWVYETSMCYINRFFLTRSISKNDRHLVIGGAILLASKAQESPRPVQDVAYVLLQLKYSTTQKSQTGGHQITLEQFIEGIKMAEQAILFSMNFHLNVETNVSLARGLLEPLDMWAKANPLAEEAEDNKLKLNLYGAMMFFLNDSAMTTLSMQYPNSKIAPVALLMAAKRIAETRYACEDVPAILQRVLALGDDPAWLEAKGLRLEIVTDISEQINELYNTTPPPAAAQAQQQRHQYVPASQNAVPAAAAAASGKDADAVHQNPVSSALAAATTSTPLCWGQGQPSSSAPAGMIVSAVAGDTPELPQARSPRCKLQSHPDQLLHSGKRFSEGDECTGDEQQATSGLHAAPKPRPEAEEDACACTRNTAGSGPCRTCNGLEDSANENCSPDGLTTGNASGSGCGAAEGQPEVCSRTETRLQQLQSQPTQPQPSLEVSNPLQSQSSQHGKRGREDGFVAECSGSVPDGMDLIAPPCKARRFEESQPLSDAQIGQSQSQPNPPQSTSAIPTSASTQLQSQLSQCGKRGREDDITADLMGSARVVSGIFASAAKARRLEESQAVPIWQGS</sequence>
<dbReference type="Pfam" id="PF00134">
    <property type="entry name" value="Cyclin_N"/>
    <property type="match status" value="1"/>
</dbReference>
<dbReference type="GO" id="GO:0016538">
    <property type="term" value="F:cyclin-dependent protein serine/threonine kinase regulator activity"/>
    <property type="evidence" value="ECO:0007669"/>
    <property type="project" value="InterPro"/>
</dbReference>
<dbReference type="SUPFAM" id="SSF47954">
    <property type="entry name" value="Cyclin-like"/>
    <property type="match status" value="2"/>
</dbReference>
<dbReference type="OrthoDB" id="10264655at2759"/>